<name>A0A450X2K9_9GAMM</name>
<reference evidence="1" key="1">
    <citation type="submission" date="2019-02" db="EMBL/GenBank/DDBJ databases">
        <authorList>
            <person name="Gruber-Vodicka R. H."/>
            <person name="Seah K. B. B."/>
        </authorList>
    </citation>
    <scope>NUCLEOTIDE SEQUENCE</scope>
    <source>
        <strain evidence="1">BECK_S313</strain>
    </source>
</reference>
<sequence>MAHADADFATKETGFSIKGIDFIAKEISATMDNIGFITEKIDFVVK</sequence>
<organism evidence="1">
    <name type="scientific">Candidatus Kentrum sp. LPFa</name>
    <dbReference type="NCBI Taxonomy" id="2126335"/>
    <lineage>
        <taxon>Bacteria</taxon>
        <taxon>Pseudomonadati</taxon>
        <taxon>Pseudomonadota</taxon>
        <taxon>Gammaproteobacteria</taxon>
        <taxon>Candidatus Kentrum</taxon>
    </lineage>
</organism>
<accession>A0A450X2K9</accession>
<dbReference type="AlphaFoldDB" id="A0A450X2K9"/>
<dbReference type="EMBL" id="CAADFK010000363">
    <property type="protein sequence ID" value="VFK23539.1"/>
    <property type="molecule type" value="Genomic_DNA"/>
</dbReference>
<evidence type="ECO:0000313" key="1">
    <source>
        <dbReference type="EMBL" id="VFK23539.1"/>
    </source>
</evidence>
<gene>
    <name evidence="1" type="ORF">BECKLPF1236B_GA0070989_13632</name>
</gene>
<proteinExistence type="predicted"/>
<protein>
    <submittedName>
        <fullName evidence="1">Uncharacterized protein</fullName>
    </submittedName>
</protein>